<dbReference type="PANTHER" id="PTHR47263:SF1">
    <property type="entry name" value="C2 DOMAIN PROTEIN (AFU_ORTHOLOGUE AFUA_7G02350)"/>
    <property type="match status" value="1"/>
</dbReference>
<sequence length="1063" mass="121079">MEGKNPETDVAIDVLRVLIVLYRMSHSVEPSDPSLPPLTRESTASSNSSGHQKKYSLKIRRGETFGDFYARLINCLKMVARNEITTTIPKPTKECFLAFLSAYSTMPQILDSPQTLVGLFSQVAAKRNLEVASTTREFINFILSECRPDLELSSTFAKIRDSLIVPQDTVEPAKLPLVGTFLAVFGKDSDWLDAKVAKHKSESVGAVYYEVFDTAILPFSADSFPNEKAYRKWLSKDQQERLKIKEGLPRKGIRGNGKQAFPTKPYATLAELCKRCVNYCIENSKPLDEEIRKLINECSILWLIDPFSESLQFLTSAYHVGVERIEEVALLQVFTVSEQLAFERKYYNDLENWPSAHQNSWRKLLNAFYVLSLEKLQSMTKTLHERHKLFDPLVIFVQSNILRDPLFTDRSNDLPERLRHCITLSAKQSYESIPKEYTGFLRLDSYLRKVTETFSIARRTCRHEIQPGFNISKFFAEESYKIASSLAQDCLGSKESPHDIRELNSIVMNYSALKLFAGFKDYSADEKVFFAFAASLIKDLNEGLLKHITKFGDNDTFTRQSDEIRFSSIVIDIFDLCKAHRDLALWRGDDALLKAKVSAMAYEGIAEAIILYSNKLLNKIQQNLQSSAQTVRLMSKVVFEQESCVALNNLNTVLKELNAIEEGADLDLLSDILERHEKTARKRVRGNRMNLTVSILQADLVVPVTESSNVFAAVSVADKKLKTRSVPLCASPRWAEELEFEITNPREPFYVEVRGGKKLYMDSKYIPDLLRIKQRGVPVKSTVQDRNSKAKLHIEVFLEDRKENPVFFMGRARRILLRDREIALSLFALKLCAPALDLMLSRQLDDESTFSVFEYLDQNLMVLSNTLTSDSFEDVKDKSWNSLYGASLALLLPSFDEIRDDPDTTAVDNLIDRFMVFGGFGPRKAILDPNLLISWMAQLKGIIYGVSDSSSEDMKVFDEILGWYELPIEELRHLYISKQKSLSGKPVSVVSRNLSRRASMRMGSRSIRQRDADALKQLKQTETIKVREACDRILKVLLAKDDKAFVRQELDTLNSRQSNVMSE</sequence>
<dbReference type="RefSeq" id="XP_022457673.1">
    <property type="nucleotide sequence ID" value="XM_022603832.1"/>
</dbReference>
<dbReference type="GeneID" id="34519061"/>
<dbReference type="EMBL" id="HG793126">
    <property type="protein sequence ID" value="CDK25662.1"/>
    <property type="molecule type" value="Genomic_DNA"/>
</dbReference>
<feature type="domain" description="MHD2" evidence="2">
    <location>
        <begin position="846"/>
        <end position="975"/>
    </location>
</feature>
<accession>W6MLH1</accession>
<dbReference type="AlphaFoldDB" id="W6MLH1"/>
<dbReference type="InterPro" id="IPR052811">
    <property type="entry name" value="Glucose_resp_signaling"/>
</dbReference>
<proteinExistence type="predicted"/>
<gene>
    <name evidence="3" type="ORF">KUCA_T00001632001</name>
</gene>
<feature type="region of interest" description="Disordered" evidence="1">
    <location>
        <begin position="28"/>
        <end position="55"/>
    </location>
</feature>
<name>W6MLH1_9ASCO</name>
<reference evidence="3" key="2">
    <citation type="submission" date="2014-02" db="EMBL/GenBank/DDBJ databases">
        <title>Complete DNA sequence of /Kuraishia capsulata/ illustrates novel genomic features among budding yeasts (/Saccharomycotina/).</title>
        <authorList>
            <person name="Morales L."/>
            <person name="Noel B."/>
            <person name="Porcel B."/>
            <person name="Marcet-Houben M."/>
            <person name="Hullo M-F."/>
            <person name="Sacerdot C."/>
            <person name="Tekaia F."/>
            <person name="Leh-Louis V."/>
            <person name="Despons L."/>
            <person name="Khanna V."/>
            <person name="Aury J-M."/>
            <person name="Barbe V."/>
            <person name="Couloux A."/>
            <person name="Labadie K."/>
            <person name="Pelletier E."/>
            <person name="Souciet J-L."/>
            <person name="Boekhout T."/>
            <person name="Gabaldon T."/>
            <person name="Wincker P."/>
            <person name="Dujon B."/>
        </authorList>
    </citation>
    <scope>NUCLEOTIDE SEQUENCE</scope>
    <source>
        <strain evidence="3">CBS 1993</strain>
    </source>
</reference>
<keyword evidence="4" id="KW-1185">Reference proteome</keyword>
<dbReference type="SUPFAM" id="SSF49562">
    <property type="entry name" value="C2 domain (Calcium/lipid-binding domain, CaLB)"/>
    <property type="match status" value="1"/>
</dbReference>
<dbReference type="Gene3D" id="2.60.40.150">
    <property type="entry name" value="C2 domain"/>
    <property type="match status" value="1"/>
</dbReference>
<evidence type="ECO:0000259" key="2">
    <source>
        <dbReference type="PROSITE" id="PS51259"/>
    </source>
</evidence>
<dbReference type="Proteomes" id="UP000019384">
    <property type="component" value="Unassembled WGS sequence"/>
</dbReference>
<dbReference type="InterPro" id="IPR035892">
    <property type="entry name" value="C2_domain_sf"/>
</dbReference>
<dbReference type="OrthoDB" id="2015333at2759"/>
<evidence type="ECO:0000256" key="1">
    <source>
        <dbReference type="SAM" id="MobiDB-lite"/>
    </source>
</evidence>
<dbReference type="InterPro" id="IPR014772">
    <property type="entry name" value="Munc13_dom-2"/>
</dbReference>
<dbReference type="PANTHER" id="PTHR47263">
    <property type="entry name" value="ADENYLATE CYCLASE ACTIVATION PROTEIN GIT1"/>
    <property type="match status" value="1"/>
</dbReference>
<reference evidence="3" key="1">
    <citation type="submission" date="2013-12" db="EMBL/GenBank/DDBJ databases">
        <authorList>
            <person name="Genoscope - CEA"/>
        </authorList>
    </citation>
    <scope>NUCLEOTIDE SEQUENCE</scope>
    <source>
        <strain evidence="3">CBS 1993</strain>
    </source>
</reference>
<evidence type="ECO:0000313" key="4">
    <source>
        <dbReference type="Proteomes" id="UP000019384"/>
    </source>
</evidence>
<dbReference type="Gene3D" id="1.10.357.50">
    <property type="match status" value="1"/>
</dbReference>
<dbReference type="PROSITE" id="PS51259">
    <property type="entry name" value="MHD2"/>
    <property type="match status" value="1"/>
</dbReference>
<dbReference type="STRING" id="1382522.W6MLH1"/>
<protein>
    <recommendedName>
        <fullName evidence="2">MHD2 domain-containing protein</fullName>
    </recommendedName>
</protein>
<organism evidence="3 4">
    <name type="scientific">Kuraishia capsulata CBS 1993</name>
    <dbReference type="NCBI Taxonomy" id="1382522"/>
    <lineage>
        <taxon>Eukaryota</taxon>
        <taxon>Fungi</taxon>
        <taxon>Dikarya</taxon>
        <taxon>Ascomycota</taxon>
        <taxon>Saccharomycotina</taxon>
        <taxon>Pichiomycetes</taxon>
        <taxon>Pichiales</taxon>
        <taxon>Pichiaceae</taxon>
        <taxon>Kuraishia</taxon>
    </lineage>
</organism>
<dbReference type="InterPro" id="IPR000008">
    <property type="entry name" value="C2_dom"/>
</dbReference>
<feature type="compositionally biased region" description="Polar residues" evidence="1">
    <location>
        <begin position="40"/>
        <end position="50"/>
    </location>
</feature>
<dbReference type="Pfam" id="PF00168">
    <property type="entry name" value="C2"/>
    <property type="match status" value="1"/>
</dbReference>
<dbReference type="HOGENOM" id="CLU_288861_0_0_1"/>
<evidence type="ECO:0000313" key="3">
    <source>
        <dbReference type="EMBL" id="CDK25662.1"/>
    </source>
</evidence>